<keyword evidence="4" id="KW-1185">Reference proteome</keyword>
<sequence>MASLWSVVDDTDNRIEYSGDWSEGTLDTLRDEDVVVSSGKSLFTHKNTLHATSINSSSFTFRYNGTTPARVVGHHPNGINFTVQCFLDGQSGGPIDIHGFDVFSPDLMILNGQICEGGTTSQQSGEHELVFNIFNIARDFESISPTLDAFYLDYIIYQLPPNDTVDGDVLKLGDTWRINDPSTSSSQPQSENLAQVALSSGWQTIGQFVNTTTSGASINVTFNGTEISVFSGNTGSAFLSYQLDDEPPVGPGSGTSDTGIHFDIDQVLYNFSSLSPGQHTLVVKRNDSQSTTPSVLHHFFVTSQNSLSSSPNRLQGRVIGGIVAGVVGFFILSGLVLWIWRKRRLQRGRRFRDSFAPVLVHSAGYPISNSTSQLIVPPFTHAAGQDSAWSEGSHKQAHTSQHGSISDCQNELPPRYTAEA</sequence>
<dbReference type="AlphaFoldDB" id="A0A8H5GSA2"/>
<gene>
    <name evidence="3" type="ORF">D9758_006930</name>
</gene>
<evidence type="ECO:0000313" key="3">
    <source>
        <dbReference type="EMBL" id="KAF5370323.1"/>
    </source>
</evidence>
<keyword evidence="2" id="KW-0812">Transmembrane</keyword>
<feature type="compositionally biased region" description="Polar residues" evidence="1">
    <location>
        <begin position="398"/>
        <end position="409"/>
    </location>
</feature>
<keyword evidence="2" id="KW-1133">Transmembrane helix</keyword>
<evidence type="ECO:0000256" key="1">
    <source>
        <dbReference type="SAM" id="MobiDB-lite"/>
    </source>
</evidence>
<comment type="caution">
    <text evidence="3">The sequence shown here is derived from an EMBL/GenBank/DDBJ whole genome shotgun (WGS) entry which is preliminary data.</text>
</comment>
<dbReference type="Gene3D" id="2.60.120.260">
    <property type="entry name" value="Galactose-binding domain-like"/>
    <property type="match status" value="1"/>
</dbReference>
<protein>
    <submittedName>
        <fullName evidence="3">Uncharacterized protein</fullName>
    </submittedName>
</protein>
<accession>A0A8H5GSA2</accession>
<proteinExistence type="predicted"/>
<evidence type="ECO:0000313" key="4">
    <source>
        <dbReference type="Proteomes" id="UP000559256"/>
    </source>
</evidence>
<dbReference type="EMBL" id="JAACJM010000011">
    <property type="protein sequence ID" value="KAF5370323.1"/>
    <property type="molecule type" value="Genomic_DNA"/>
</dbReference>
<organism evidence="3 4">
    <name type="scientific">Tetrapyrgos nigripes</name>
    <dbReference type="NCBI Taxonomy" id="182062"/>
    <lineage>
        <taxon>Eukaryota</taxon>
        <taxon>Fungi</taxon>
        <taxon>Dikarya</taxon>
        <taxon>Basidiomycota</taxon>
        <taxon>Agaricomycotina</taxon>
        <taxon>Agaricomycetes</taxon>
        <taxon>Agaricomycetidae</taxon>
        <taxon>Agaricales</taxon>
        <taxon>Marasmiineae</taxon>
        <taxon>Marasmiaceae</taxon>
        <taxon>Tetrapyrgos</taxon>
    </lineage>
</organism>
<dbReference type="Proteomes" id="UP000559256">
    <property type="component" value="Unassembled WGS sequence"/>
</dbReference>
<feature type="region of interest" description="Disordered" evidence="1">
    <location>
        <begin position="385"/>
        <end position="420"/>
    </location>
</feature>
<dbReference type="OrthoDB" id="3052647at2759"/>
<evidence type="ECO:0000256" key="2">
    <source>
        <dbReference type="SAM" id="Phobius"/>
    </source>
</evidence>
<feature type="transmembrane region" description="Helical" evidence="2">
    <location>
        <begin position="318"/>
        <end position="340"/>
    </location>
</feature>
<keyword evidence="2" id="KW-0472">Membrane</keyword>
<name>A0A8H5GSA2_9AGAR</name>
<reference evidence="3 4" key="1">
    <citation type="journal article" date="2020" name="ISME J.">
        <title>Uncovering the hidden diversity of litter-decomposition mechanisms in mushroom-forming fungi.</title>
        <authorList>
            <person name="Floudas D."/>
            <person name="Bentzer J."/>
            <person name="Ahren D."/>
            <person name="Johansson T."/>
            <person name="Persson P."/>
            <person name="Tunlid A."/>
        </authorList>
    </citation>
    <scope>NUCLEOTIDE SEQUENCE [LARGE SCALE GENOMIC DNA]</scope>
    <source>
        <strain evidence="3 4">CBS 291.85</strain>
    </source>
</reference>